<feature type="domain" description="NTF2" evidence="5">
    <location>
        <begin position="16"/>
        <end position="145"/>
    </location>
</feature>
<feature type="region of interest" description="Disordered" evidence="3">
    <location>
        <begin position="339"/>
        <end position="371"/>
    </location>
</feature>
<dbReference type="Gene3D" id="3.10.450.50">
    <property type="match status" value="1"/>
</dbReference>
<dbReference type="GO" id="GO:0005829">
    <property type="term" value="C:cytosol"/>
    <property type="evidence" value="ECO:0007669"/>
    <property type="project" value="TreeGrafter"/>
</dbReference>
<dbReference type="RefSeq" id="XP_028874233.1">
    <property type="nucleotide sequence ID" value="XM_029017854.1"/>
</dbReference>
<comment type="caution">
    <text evidence="6">The sequence shown here is derived from an EMBL/GenBank/DDBJ whole genome shotgun (WGS) entry which is preliminary data.</text>
</comment>
<dbReference type="InterPro" id="IPR035979">
    <property type="entry name" value="RBD_domain_sf"/>
</dbReference>
<dbReference type="OrthoDB" id="339151at2759"/>
<organism evidence="6 7">
    <name type="scientific">Cryptosporidium ubiquitum</name>
    <dbReference type="NCBI Taxonomy" id="857276"/>
    <lineage>
        <taxon>Eukaryota</taxon>
        <taxon>Sar</taxon>
        <taxon>Alveolata</taxon>
        <taxon>Apicomplexa</taxon>
        <taxon>Conoidasida</taxon>
        <taxon>Coccidia</taxon>
        <taxon>Eucoccidiorida</taxon>
        <taxon>Eimeriorina</taxon>
        <taxon>Cryptosporidiidae</taxon>
        <taxon>Cryptosporidium</taxon>
    </lineage>
</organism>
<dbReference type="Pfam" id="PF02136">
    <property type="entry name" value="NTF2"/>
    <property type="match status" value="1"/>
</dbReference>
<dbReference type="InterPro" id="IPR012677">
    <property type="entry name" value="Nucleotide-bd_a/b_plait_sf"/>
</dbReference>
<feature type="compositionally biased region" description="Polar residues" evidence="3">
    <location>
        <begin position="475"/>
        <end position="491"/>
    </location>
</feature>
<evidence type="ECO:0008006" key="8">
    <source>
        <dbReference type="Google" id="ProtNLM"/>
    </source>
</evidence>
<dbReference type="PROSITE" id="PS50177">
    <property type="entry name" value="NTF2_DOMAIN"/>
    <property type="match status" value="1"/>
</dbReference>
<dbReference type="SUPFAM" id="SSF54928">
    <property type="entry name" value="RNA-binding domain, RBD"/>
    <property type="match status" value="1"/>
</dbReference>
<dbReference type="EMBL" id="LRBP01000018">
    <property type="protein sequence ID" value="OII72869.1"/>
    <property type="molecule type" value="Genomic_DNA"/>
</dbReference>
<dbReference type="VEuPathDB" id="CryptoDB:cubi_00841"/>
<evidence type="ECO:0000259" key="4">
    <source>
        <dbReference type="PROSITE" id="PS50102"/>
    </source>
</evidence>
<dbReference type="Proteomes" id="UP000186176">
    <property type="component" value="Unassembled WGS sequence"/>
</dbReference>
<evidence type="ECO:0000256" key="1">
    <source>
        <dbReference type="ARBA" id="ARBA00022884"/>
    </source>
</evidence>
<sequence length="491" mass="54223">MTESTSNNSSCNSSKIADFFVTEFYSRLKKDPSTLYELYHDSGYLTWVGSRSEMMDDSFNSQSVIRAETKERIRSAINLLDLSNCTTYVEVLECSKSINNSLCITAKGRMYIGEGESVGRGFVQNFLLTEIRPRWYFIRNDCLIFMDSELPLRQSLQTTAKIASNESGMAKNNGKKLQIDSALEASKSQKEQSHLIKAHCVDEHNKEAEKQATKPRENDENKDSSGITVGAHANANSHDDPQQKISGSNAVNTTNASKTHANTSVSTSTPTNNNAATNSTSASLSSPLDQANHADSLNAKNNANINRSSPHKYEVTSYAGKLMVGALKNGNRVKGYAIHVPTEDKNKTASQNSSSKKPSTQKDPKSIKDAKNKRKIFVHSLPTNISDDQIREAVLNQLKVHGGGYVIDVERARVSGKHWGIIELDSEFSCKTLLNNGLYLGGMEISIERWKQINQPQSQGFGQNSSKFNNKNSSRQTGNNYHHNSGSNPKH</sequence>
<dbReference type="PANTHER" id="PTHR10693:SF20">
    <property type="entry name" value="AT27578P"/>
    <property type="match status" value="1"/>
</dbReference>
<dbReference type="InterPro" id="IPR000504">
    <property type="entry name" value="RRM_dom"/>
</dbReference>
<gene>
    <name evidence="6" type="ORF">cubi_00841</name>
</gene>
<proteinExistence type="predicted"/>
<dbReference type="InterPro" id="IPR002075">
    <property type="entry name" value="NTF2_dom"/>
</dbReference>
<protein>
    <recommendedName>
        <fullName evidence="8">Nuclear transport factor 2 domain-containing protein</fullName>
    </recommendedName>
</protein>
<dbReference type="InterPro" id="IPR039539">
    <property type="entry name" value="Ras_GTPase_bind_prot"/>
</dbReference>
<dbReference type="PROSITE" id="PS50102">
    <property type="entry name" value="RRM"/>
    <property type="match status" value="1"/>
</dbReference>
<evidence type="ECO:0000313" key="6">
    <source>
        <dbReference type="EMBL" id="OII72869.1"/>
    </source>
</evidence>
<feature type="compositionally biased region" description="Basic and acidic residues" evidence="3">
    <location>
        <begin position="201"/>
        <end position="223"/>
    </location>
</feature>
<dbReference type="InterPro" id="IPR018222">
    <property type="entry name" value="Nuclear_transport_factor_2_euk"/>
</dbReference>
<feature type="region of interest" description="Disordered" evidence="3">
    <location>
        <begin position="456"/>
        <end position="491"/>
    </location>
</feature>
<reference evidence="6 7" key="1">
    <citation type="submission" date="2016-10" db="EMBL/GenBank/DDBJ databases">
        <title>Reductive evolution of mitochondrial metabolism and differential evolution of invasion-related proteins in Cryptosporidium.</title>
        <authorList>
            <person name="Liu S."/>
            <person name="Roellig D.M."/>
            <person name="Guo Y."/>
            <person name="Li N."/>
            <person name="Frace M.A."/>
            <person name="Tang K."/>
            <person name="Zhang L."/>
            <person name="Feng Y."/>
            <person name="Xiao L."/>
        </authorList>
    </citation>
    <scope>NUCLEOTIDE SEQUENCE [LARGE SCALE GENOMIC DNA]</scope>
    <source>
        <strain evidence="6">39726</strain>
    </source>
</reference>
<accession>A0A1J4MJ34</accession>
<dbReference type="GO" id="GO:0003729">
    <property type="term" value="F:mRNA binding"/>
    <property type="evidence" value="ECO:0007669"/>
    <property type="project" value="TreeGrafter"/>
</dbReference>
<dbReference type="GeneID" id="39977633"/>
<dbReference type="Gene3D" id="3.30.70.330">
    <property type="match status" value="1"/>
</dbReference>
<dbReference type="InterPro" id="IPR032710">
    <property type="entry name" value="NTF2-like_dom_sf"/>
</dbReference>
<evidence type="ECO:0000313" key="7">
    <source>
        <dbReference type="Proteomes" id="UP000186176"/>
    </source>
</evidence>
<feature type="compositionally biased region" description="Polar residues" evidence="3">
    <location>
        <begin position="243"/>
        <end position="260"/>
    </location>
</feature>
<keyword evidence="1 2" id="KW-0694">RNA-binding</keyword>
<feature type="region of interest" description="Disordered" evidence="3">
    <location>
        <begin position="201"/>
        <end position="294"/>
    </location>
</feature>
<name>A0A1J4MJ34_9CRYT</name>
<evidence type="ECO:0000256" key="3">
    <source>
        <dbReference type="SAM" id="MobiDB-lite"/>
    </source>
</evidence>
<feature type="domain" description="RRM" evidence="4">
    <location>
        <begin position="374"/>
        <end position="452"/>
    </location>
</feature>
<evidence type="ECO:0000256" key="2">
    <source>
        <dbReference type="PROSITE-ProRule" id="PRU00176"/>
    </source>
</evidence>
<dbReference type="AlphaFoldDB" id="A0A1J4MJ34"/>
<feature type="compositionally biased region" description="Low complexity" evidence="3">
    <location>
        <begin position="464"/>
        <end position="474"/>
    </location>
</feature>
<dbReference type="GO" id="GO:1990904">
    <property type="term" value="C:ribonucleoprotein complex"/>
    <property type="evidence" value="ECO:0007669"/>
    <property type="project" value="TreeGrafter"/>
</dbReference>
<feature type="compositionally biased region" description="Polar residues" evidence="3">
    <location>
        <begin position="348"/>
        <end position="358"/>
    </location>
</feature>
<keyword evidence="7" id="KW-1185">Reference proteome</keyword>
<feature type="compositionally biased region" description="Basic and acidic residues" evidence="3">
    <location>
        <begin position="360"/>
        <end position="370"/>
    </location>
</feature>
<dbReference type="SUPFAM" id="SSF54427">
    <property type="entry name" value="NTF2-like"/>
    <property type="match status" value="1"/>
</dbReference>
<feature type="compositionally biased region" description="Low complexity" evidence="3">
    <location>
        <begin position="261"/>
        <end position="286"/>
    </location>
</feature>
<evidence type="ECO:0000259" key="5">
    <source>
        <dbReference type="PROSITE" id="PS50177"/>
    </source>
</evidence>
<dbReference type="PANTHER" id="PTHR10693">
    <property type="entry name" value="RAS GTPASE-ACTIVATING PROTEIN-BINDING PROTEIN"/>
    <property type="match status" value="1"/>
</dbReference>